<gene>
    <name evidence="7" type="ORF">SAMN04488498_107182</name>
</gene>
<dbReference type="Pfam" id="PF01212">
    <property type="entry name" value="Beta_elim_lyase"/>
    <property type="match status" value="1"/>
</dbReference>
<accession>A0A1I4A6Q6</accession>
<feature type="domain" description="Aromatic amino acid beta-eliminating lyase/threonine aldolase" evidence="6">
    <location>
        <begin position="19"/>
        <end position="308"/>
    </location>
</feature>
<dbReference type="PIRSF" id="PIRSF038940">
    <property type="entry name" value="Low_specificity_LTA"/>
    <property type="match status" value="1"/>
</dbReference>
<dbReference type="PANTHER" id="PTHR48097:SF5">
    <property type="entry name" value="LOW SPECIFICITY L-THREONINE ALDOLASE"/>
    <property type="match status" value="1"/>
</dbReference>
<evidence type="ECO:0000256" key="4">
    <source>
        <dbReference type="ARBA" id="ARBA00022898"/>
    </source>
</evidence>
<comment type="subunit">
    <text evidence="3">Homotetramer.</text>
</comment>
<evidence type="ECO:0000256" key="1">
    <source>
        <dbReference type="ARBA" id="ARBA00001933"/>
    </source>
</evidence>
<dbReference type="AlphaFoldDB" id="A0A1I4A6Q6"/>
<dbReference type="SUPFAM" id="SSF53383">
    <property type="entry name" value="PLP-dependent transferases"/>
    <property type="match status" value="1"/>
</dbReference>
<reference evidence="7 8" key="1">
    <citation type="submission" date="2016-10" db="EMBL/GenBank/DDBJ databases">
        <authorList>
            <person name="Varghese N."/>
            <person name="Submissions S."/>
        </authorList>
    </citation>
    <scope>NUCLEOTIDE SEQUENCE [LARGE SCALE GENOMIC DNA]</scope>
    <source>
        <strain evidence="7 8">DSM 21822</strain>
    </source>
</reference>
<organism evidence="7 8">
    <name type="scientific">Neomesorhizobium albiziae</name>
    <dbReference type="NCBI Taxonomy" id="335020"/>
    <lineage>
        <taxon>Bacteria</taxon>
        <taxon>Pseudomonadati</taxon>
        <taxon>Pseudomonadota</taxon>
        <taxon>Alphaproteobacteria</taxon>
        <taxon>Hyphomicrobiales</taxon>
        <taxon>Phyllobacteriaceae</taxon>
        <taxon>Neomesorhizobium</taxon>
    </lineage>
</organism>
<dbReference type="InterPro" id="IPR026273">
    <property type="entry name" value="Low_specificity_L-TA_bact"/>
</dbReference>
<evidence type="ECO:0000313" key="7">
    <source>
        <dbReference type="EMBL" id="SFK52004.1"/>
    </source>
</evidence>
<evidence type="ECO:0000313" key="8">
    <source>
        <dbReference type="Proteomes" id="UP000323300"/>
    </source>
</evidence>
<dbReference type="EC" id="4.1.2.48" evidence="5"/>
<dbReference type="Gene3D" id="3.40.640.10">
    <property type="entry name" value="Type I PLP-dependent aspartate aminotransferase-like (Major domain)"/>
    <property type="match status" value="1"/>
</dbReference>
<dbReference type="InterPro" id="IPR001597">
    <property type="entry name" value="ArAA_b-elim_lyase/Thr_aldolase"/>
</dbReference>
<comment type="catalytic activity">
    <reaction evidence="5">
        <text>L-allo-threonine = acetaldehyde + glycine</text>
        <dbReference type="Rhea" id="RHEA:26209"/>
        <dbReference type="ChEBI" id="CHEBI:15343"/>
        <dbReference type="ChEBI" id="CHEBI:57305"/>
        <dbReference type="ChEBI" id="CHEBI:58585"/>
        <dbReference type="EC" id="4.1.2.48"/>
    </reaction>
</comment>
<comment type="function">
    <text evidence="5">Catalyzes the cleavage of L-allo-threonine and L-threonine to glycine and acetaldehyde.</text>
</comment>
<dbReference type="InterPro" id="IPR015421">
    <property type="entry name" value="PyrdxlP-dep_Trfase_major"/>
</dbReference>
<keyword evidence="5" id="KW-0456">Lyase</keyword>
<dbReference type="EMBL" id="FOSL01000007">
    <property type="protein sequence ID" value="SFK52004.1"/>
    <property type="molecule type" value="Genomic_DNA"/>
</dbReference>
<evidence type="ECO:0000256" key="5">
    <source>
        <dbReference type="PIRNR" id="PIRNR038940"/>
    </source>
</evidence>
<dbReference type="Gene3D" id="3.90.1150.10">
    <property type="entry name" value="Aspartate Aminotransferase, domain 1"/>
    <property type="match status" value="1"/>
</dbReference>
<keyword evidence="8" id="KW-1185">Reference proteome</keyword>
<comment type="similarity">
    <text evidence="2 5">Belongs to the threonine aldolase family.</text>
</comment>
<dbReference type="PANTHER" id="PTHR48097">
    <property type="entry name" value="L-THREONINE ALDOLASE-RELATED"/>
    <property type="match status" value="1"/>
</dbReference>
<evidence type="ECO:0000256" key="2">
    <source>
        <dbReference type="ARBA" id="ARBA00006966"/>
    </source>
</evidence>
<keyword evidence="4 5" id="KW-0663">Pyridoxal phosphate</keyword>
<evidence type="ECO:0000256" key="3">
    <source>
        <dbReference type="ARBA" id="ARBA00011881"/>
    </source>
</evidence>
<comment type="cofactor">
    <cofactor evidence="1 5">
        <name>pyridoxal 5'-phosphate</name>
        <dbReference type="ChEBI" id="CHEBI:597326"/>
    </cofactor>
</comment>
<dbReference type="GO" id="GO:0006567">
    <property type="term" value="P:L-threonine catabolic process"/>
    <property type="evidence" value="ECO:0007669"/>
    <property type="project" value="UniProtKB-UniRule"/>
</dbReference>
<proteinExistence type="inferred from homology"/>
<dbReference type="InterPro" id="IPR015422">
    <property type="entry name" value="PyrdxlP-dep_Trfase_small"/>
</dbReference>
<evidence type="ECO:0000259" key="6">
    <source>
        <dbReference type="Pfam" id="PF01212"/>
    </source>
</evidence>
<dbReference type="InterPro" id="IPR015424">
    <property type="entry name" value="PyrdxlP-dep_Trfase"/>
</dbReference>
<dbReference type="GO" id="GO:0008732">
    <property type="term" value="F:L-allo-threonine aldolase activity"/>
    <property type="evidence" value="ECO:0007669"/>
    <property type="project" value="RHEA"/>
</dbReference>
<protein>
    <recommendedName>
        <fullName evidence="5">L-threonine aldolase</fullName>
        <ecNumber evidence="5">4.1.2.48</ecNumber>
    </recommendedName>
</protein>
<comment type="catalytic activity">
    <reaction evidence="5">
        <text>L-threonine = acetaldehyde + glycine</text>
        <dbReference type="Rhea" id="RHEA:19625"/>
        <dbReference type="ChEBI" id="CHEBI:15343"/>
        <dbReference type="ChEBI" id="CHEBI:57305"/>
        <dbReference type="ChEBI" id="CHEBI:57926"/>
        <dbReference type="EC" id="4.1.2.48"/>
    </reaction>
</comment>
<sequence>MIEAGDISHTATYRDSMIFASDNWAGAHPRIAASLSAHAAGYEPAYGNGELDKIVSQRFSEIFEREVAVFFTATGTAANALSMSVCNRIGGVAFCHAEAHMTVDEFGAMGFFTDGARTLPVAGGLGRIDPKALDRAITRFSHDLAPAGQPMAVTITQATEIGTVYGLDDIAAVSAVAKKHGLPLHMDGARFANGLAALEVTPAEMTWKNGVDIVSFGGTKNGCWMAEAVVVLNPELGRDLQVLRQRAGQLFSKSRFMAAQFEAYLADDLWLETARHANAMAARLADTLRASNRVRLAWEPQANEVFAMLTREKAERIRAAGARFHEWGLPQSFDGDLPEGEAIYRFVTSFATTVEEVDAFGALIA</sequence>
<dbReference type="Proteomes" id="UP000323300">
    <property type="component" value="Unassembled WGS sequence"/>
</dbReference>
<name>A0A1I4A6Q6_9HYPH</name>